<organism evidence="1 2">
    <name type="scientific">Saccharomonospora xinjiangensis XJ-54</name>
    <dbReference type="NCBI Taxonomy" id="882086"/>
    <lineage>
        <taxon>Bacteria</taxon>
        <taxon>Bacillati</taxon>
        <taxon>Actinomycetota</taxon>
        <taxon>Actinomycetes</taxon>
        <taxon>Pseudonocardiales</taxon>
        <taxon>Pseudonocardiaceae</taxon>
        <taxon>Saccharomonospora</taxon>
    </lineage>
</organism>
<evidence type="ECO:0000313" key="2">
    <source>
        <dbReference type="Proteomes" id="UP000004691"/>
    </source>
</evidence>
<dbReference type="AlphaFoldDB" id="I0V4P0"/>
<evidence type="ECO:0000313" key="1">
    <source>
        <dbReference type="EMBL" id="EID55093.1"/>
    </source>
</evidence>
<dbReference type="Proteomes" id="UP000004691">
    <property type="component" value="Unassembled WGS sequence"/>
</dbReference>
<dbReference type="EMBL" id="JH636049">
    <property type="protein sequence ID" value="EID55093.1"/>
    <property type="molecule type" value="Genomic_DNA"/>
</dbReference>
<name>I0V4P0_9PSEU</name>
<gene>
    <name evidence="1" type="ORF">SacxiDRAFT_2878</name>
</gene>
<keyword evidence="2" id="KW-1185">Reference proteome</keyword>
<dbReference type="HOGENOM" id="CLU_3358297_0_0_11"/>
<sequence length="36" mass="3557">MDTDHDAVSTGDRLPCAVLGAACGVLPAATTQGEGR</sequence>
<protein>
    <submittedName>
        <fullName evidence="1">Uncharacterized protein</fullName>
    </submittedName>
</protein>
<proteinExistence type="predicted"/>
<accession>I0V4P0</accession>
<reference evidence="1 2" key="1">
    <citation type="submission" date="2012-01" db="EMBL/GenBank/DDBJ databases">
        <title>Improved High-Quality Draft sequence of Saccharomonospora xinjiangensis XJ-54.</title>
        <authorList>
            <consortium name="US DOE Joint Genome Institute"/>
            <person name="Lucas S."/>
            <person name="Han J."/>
            <person name="Lapidus A."/>
            <person name="Cheng J.-F."/>
            <person name="Goodwin L."/>
            <person name="Pitluck S."/>
            <person name="Peters L."/>
            <person name="Mikhailova N."/>
            <person name="Teshima H."/>
            <person name="Detter J.C."/>
            <person name="Han C."/>
            <person name="Tapia R."/>
            <person name="Land M."/>
            <person name="Hauser L."/>
            <person name="Kyrpides N."/>
            <person name="Ivanova N."/>
            <person name="Pagani I."/>
            <person name="Brambilla E.-M."/>
            <person name="Klenk H.-P."/>
            <person name="Woyke T."/>
        </authorList>
    </citation>
    <scope>NUCLEOTIDE SEQUENCE [LARGE SCALE GENOMIC DNA]</scope>
    <source>
        <strain evidence="1 2">XJ-54</strain>
    </source>
</reference>